<name>A0ABT7G2L1_9CORY</name>
<reference evidence="1 2" key="1">
    <citation type="submission" date="2023-05" db="EMBL/GenBank/DDBJ databases">
        <title>Metabolic capabilities are highly conserved among human nasal-associated Corynebacterium species in pangenomic analyses.</title>
        <authorList>
            <person name="Tran T.H."/>
            <person name="Roberts A.Q."/>
            <person name="Escapa I.F."/>
            <person name="Gao W."/>
            <person name="Conlan S."/>
            <person name="Kong H."/>
            <person name="Segre J.A."/>
            <person name="Kelly M.S."/>
            <person name="Lemon K.P."/>
        </authorList>
    </citation>
    <scope>NUCLEOTIDE SEQUENCE [LARGE SCALE GENOMIC DNA]</scope>
    <source>
        <strain evidence="1 2">KPL2811</strain>
    </source>
</reference>
<evidence type="ECO:0000313" key="2">
    <source>
        <dbReference type="Proteomes" id="UP001243856"/>
    </source>
</evidence>
<dbReference type="EMBL" id="JASNVK010000010">
    <property type="protein sequence ID" value="MDK4300968.1"/>
    <property type="molecule type" value="Genomic_DNA"/>
</dbReference>
<keyword evidence="2" id="KW-1185">Reference proteome</keyword>
<gene>
    <name evidence="1" type="ORF">QPX45_06875</name>
</gene>
<protein>
    <submittedName>
        <fullName evidence="1">Uncharacterized protein</fullName>
    </submittedName>
</protein>
<proteinExistence type="predicted"/>
<sequence length="54" mass="5768">MANQSPIVENDNLIGLVQQQNGFLSFIEAIGVNIANVISAIAEPFVQIFTGSSF</sequence>
<accession>A0ABT7G2L1</accession>
<dbReference type="Proteomes" id="UP001243856">
    <property type="component" value="Unassembled WGS sequence"/>
</dbReference>
<comment type="caution">
    <text evidence="1">The sequence shown here is derived from an EMBL/GenBank/DDBJ whole genome shotgun (WGS) entry which is preliminary data.</text>
</comment>
<evidence type="ECO:0000313" key="1">
    <source>
        <dbReference type="EMBL" id="MDK4300968.1"/>
    </source>
</evidence>
<dbReference type="GeneID" id="64188905"/>
<organism evidence="1 2">
    <name type="scientific">Corynebacterium propinquum</name>
    <dbReference type="NCBI Taxonomy" id="43769"/>
    <lineage>
        <taxon>Bacteria</taxon>
        <taxon>Bacillati</taxon>
        <taxon>Actinomycetota</taxon>
        <taxon>Actinomycetes</taxon>
        <taxon>Mycobacteriales</taxon>
        <taxon>Corynebacteriaceae</taxon>
        <taxon>Corynebacterium</taxon>
    </lineage>
</organism>
<dbReference type="RefSeq" id="WP_018120965.1">
    <property type="nucleotide sequence ID" value="NZ_CABIYR010000001.1"/>
</dbReference>